<dbReference type="PROSITE" id="PS50043">
    <property type="entry name" value="HTH_LUXR_2"/>
    <property type="match status" value="1"/>
</dbReference>
<dbReference type="InterPro" id="IPR039420">
    <property type="entry name" value="WalR-like"/>
</dbReference>
<dbReference type="GO" id="GO:0006355">
    <property type="term" value="P:regulation of DNA-templated transcription"/>
    <property type="evidence" value="ECO:0007669"/>
    <property type="project" value="InterPro"/>
</dbReference>
<dbReference type="OrthoDB" id="2965189at2"/>
<gene>
    <name evidence="5" type="ORF">SAMN04488123_102215</name>
</gene>
<dbReference type="Gene3D" id="3.40.50.2300">
    <property type="match status" value="1"/>
</dbReference>
<protein>
    <submittedName>
        <fullName evidence="5">Regulatory protein, luxR family</fullName>
    </submittedName>
</protein>
<keyword evidence="3" id="KW-0804">Transcription</keyword>
<dbReference type="CDD" id="cd06170">
    <property type="entry name" value="LuxR_C_like"/>
    <property type="match status" value="1"/>
</dbReference>
<feature type="domain" description="HTH luxR-type" evidence="4">
    <location>
        <begin position="172"/>
        <end position="237"/>
    </location>
</feature>
<evidence type="ECO:0000313" key="6">
    <source>
        <dbReference type="Proteomes" id="UP000198853"/>
    </source>
</evidence>
<dbReference type="Pfam" id="PF00196">
    <property type="entry name" value="GerE"/>
    <property type="match status" value="1"/>
</dbReference>
<dbReference type="InterPro" id="IPR000792">
    <property type="entry name" value="Tscrpt_reg_LuxR_C"/>
</dbReference>
<keyword evidence="1" id="KW-0805">Transcription regulation</keyword>
<evidence type="ECO:0000256" key="3">
    <source>
        <dbReference type="ARBA" id="ARBA00023163"/>
    </source>
</evidence>
<evidence type="ECO:0000259" key="4">
    <source>
        <dbReference type="PROSITE" id="PS50043"/>
    </source>
</evidence>
<dbReference type="PANTHER" id="PTHR43214">
    <property type="entry name" value="TWO-COMPONENT RESPONSE REGULATOR"/>
    <property type="match status" value="1"/>
</dbReference>
<dbReference type="Proteomes" id="UP000198853">
    <property type="component" value="Unassembled WGS sequence"/>
</dbReference>
<dbReference type="SMART" id="SM00421">
    <property type="entry name" value="HTH_LUXR"/>
    <property type="match status" value="1"/>
</dbReference>
<keyword evidence="2" id="KW-0238">DNA-binding</keyword>
<keyword evidence="6" id="KW-1185">Reference proteome</keyword>
<dbReference type="RefSeq" id="WP_090396122.1">
    <property type="nucleotide sequence ID" value="NZ_FNEN01000002.1"/>
</dbReference>
<reference evidence="5 6" key="1">
    <citation type="submission" date="2016-10" db="EMBL/GenBank/DDBJ databases">
        <authorList>
            <person name="de Groot N.N."/>
        </authorList>
    </citation>
    <scope>NUCLEOTIDE SEQUENCE [LARGE SCALE GENOMIC DNA]</scope>
    <source>
        <strain evidence="5 6">DSM 21771</strain>
    </source>
</reference>
<sequence length="242" mass="27521">MVSTTRMRSGDKIVMQGPILWLQLGENRRKECLLTALQTSGYQAEFHEHLPREQPENREEVIVLSLDESFRLLESGFLHALANIYRLCAELSPQVSRLLEKAVKSEVDIFLSVTRSSGQMVQQFSAAQGYKTYVDPQIQAEMVEVVQTKSDDDGRDPFIIDEEDKEALYLDYAKAYARLTASECRVLDAILKGKSNRKIAEDDYLSVSTVNNHVSQLTKKLEANDRTHAVKRVIELEWLRGG</sequence>
<organism evidence="5 6">
    <name type="scientific">Natribacillus halophilus</name>
    <dbReference type="NCBI Taxonomy" id="549003"/>
    <lineage>
        <taxon>Bacteria</taxon>
        <taxon>Bacillati</taxon>
        <taxon>Bacillota</taxon>
        <taxon>Bacilli</taxon>
        <taxon>Bacillales</taxon>
        <taxon>Bacillaceae</taxon>
        <taxon>Natribacillus</taxon>
    </lineage>
</organism>
<dbReference type="EMBL" id="FNEN01000002">
    <property type="protein sequence ID" value="SDI45022.1"/>
    <property type="molecule type" value="Genomic_DNA"/>
</dbReference>
<dbReference type="InterPro" id="IPR016032">
    <property type="entry name" value="Sig_transdc_resp-reg_C-effctor"/>
</dbReference>
<evidence type="ECO:0000256" key="1">
    <source>
        <dbReference type="ARBA" id="ARBA00023015"/>
    </source>
</evidence>
<evidence type="ECO:0000313" key="5">
    <source>
        <dbReference type="EMBL" id="SDI45022.1"/>
    </source>
</evidence>
<dbReference type="PRINTS" id="PR00038">
    <property type="entry name" value="HTHLUXR"/>
</dbReference>
<dbReference type="SUPFAM" id="SSF46894">
    <property type="entry name" value="C-terminal effector domain of the bipartite response regulators"/>
    <property type="match status" value="1"/>
</dbReference>
<proteinExistence type="predicted"/>
<dbReference type="GO" id="GO:0003677">
    <property type="term" value="F:DNA binding"/>
    <property type="evidence" value="ECO:0007669"/>
    <property type="project" value="UniProtKB-KW"/>
</dbReference>
<name>A0A1G8KNU6_9BACI</name>
<evidence type="ECO:0000256" key="2">
    <source>
        <dbReference type="ARBA" id="ARBA00023125"/>
    </source>
</evidence>
<accession>A0A1G8KNU6</accession>
<dbReference type="AlphaFoldDB" id="A0A1G8KNU6"/>